<organism evidence="1 2">
    <name type="scientific">Roseitalea porphyridii</name>
    <dbReference type="NCBI Taxonomy" id="1852022"/>
    <lineage>
        <taxon>Bacteria</taxon>
        <taxon>Pseudomonadati</taxon>
        <taxon>Pseudomonadota</taxon>
        <taxon>Alphaproteobacteria</taxon>
        <taxon>Hyphomicrobiales</taxon>
        <taxon>Ahrensiaceae</taxon>
        <taxon>Roseitalea</taxon>
    </lineage>
</organism>
<evidence type="ECO:0000313" key="2">
    <source>
        <dbReference type="Proteomes" id="UP000293719"/>
    </source>
</evidence>
<proteinExistence type="predicted"/>
<dbReference type="EMBL" id="CP036532">
    <property type="protein sequence ID" value="QBK31498.1"/>
    <property type="molecule type" value="Genomic_DNA"/>
</dbReference>
<dbReference type="Proteomes" id="UP000293719">
    <property type="component" value="Chromosome"/>
</dbReference>
<protein>
    <submittedName>
        <fullName evidence="1">Uncharacterized protein</fullName>
    </submittedName>
</protein>
<name>A0A4V1A461_9HYPH</name>
<reference evidence="1 2" key="1">
    <citation type="journal article" date="2017" name="Int. J. Syst. Evol. Microbiol.">
        <title>Roseitalea porphyridii gen. nov., sp. nov., isolated from a red alga, and reclassification of Hoeflea suaedae Chung et al. 2013 as Pseudohoeflea suaedae gen. nov., comb. nov.</title>
        <authorList>
            <person name="Hyeon J.W."/>
            <person name="Jeong S.E."/>
            <person name="Baek K."/>
            <person name="Jeon C.O."/>
        </authorList>
    </citation>
    <scope>NUCLEOTIDE SEQUENCE [LARGE SCALE GENOMIC DNA]</scope>
    <source>
        <strain evidence="1 2">MA7-20</strain>
    </source>
</reference>
<dbReference type="RefSeq" id="WP_039724414.1">
    <property type="nucleotide sequence ID" value="NZ_CP036532.1"/>
</dbReference>
<gene>
    <name evidence="1" type="ORF">E0E05_13290</name>
</gene>
<dbReference type="AlphaFoldDB" id="A0A4V1A461"/>
<keyword evidence="2" id="KW-1185">Reference proteome</keyword>
<sequence length="61" mass="7058">MSNDRKLQMTRFSRIKEIVKELEEIEGAEKARIEENGGEIELKINSIDPALWYVAYKTAAM</sequence>
<dbReference type="KEGG" id="rpod:E0E05_13290"/>
<evidence type="ECO:0000313" key="1">
    <source>
        <dbReference type="EMBL" id="QBK31498.1"/>
    </source>
</evidence>
<accession>A0A4V1A461</accession>
<dbReference type="GeneID" id="90768278"/>